<comment type="caution">
    <text evidence="1">The sequence shown here is derived from an EMBL/GenBank/DDBJ whole genome shotgun (WGS) entry which is preliminary data.</text>
</comment>
<name>A0A845BF67_9PROT</name>
<evidence type="ECO:0000313" key="2">
    <source>
        <dbReference type="Proteomes" id="UP000460715"/>
    </source>
</evidence>
<reference evidence="1 2" key="1">
    <citation type="submission" date="2019-03" db="EMBL/GenBank/DDBJ databases">
        <title>Roseomonas sp. a novel Roseomonas species isolated from Sea whip Gorgonian.</title>
        <authorList>
            <person name="Li F."/>
            <person name="Pan X."/>
            <person name="Huang S."/>
            <person name="Li Z."/>
            <person name="Meng B."/>
        </authorList>
    </citation>
    <scope>NUCLEOTIDE SEQUENCE [LARGE SCALE GENOMIC DNA]</scope>
    <source>
        <strain evidence="1 2">M0104</strain>
    </source>
</reference>
<keyword evidence="2" id="KW-1185">Reference proteome</keyword>
<organism evidence="1 2">
    <name type="scientific">Teichococcus coralli</name>
    <dbReference type="NCBI Taxonomy" id="2545983"/>
    <lineage>
        <taxon>Bacteria</taxon>
        <taxon>Pseudomonadati</taxon>
        <taxon>Pseudomonadota</taxon>
        <taxon>Alphaproteobacteria</taxon>
        <taxon>Acetobacterales</taxon>
        <taxon>Roseomonadaceae</taxon>
        <taxon>Roseomonas</taxon>
    </lineage>
</organism>
<protein>
    <submittedName>
        <fullName evidence="1">Uncharacterized protein</fullName>
    </submittedName>
</protein>
<dbReference type="RefSeq" id="WP_160939034.1">
    <property type="nucleotide sequence ID" value="NZ_SNVJ01000024.1"/>
</dbReference>
<evidence type="ECO:0000313" key="1">
    <source>
        <dbReference type="EMBL" id="MXP65625.1"/>
    </source>
</evidence>
<accession>A0A845BF67</accession>
<dbReference type="EMBL" id="SNVJ01000024">
    <property type="protein sequence ID" value="MXP65625.1"/>
    <property type="molecule type" value="Genomic_DNA"/>
</dbReference>
<gene>
    <name evidence="1" type="ORF">E0493_19945</name>
</gene>
<proteinExistence type="predicted"/>
<dbReference type="Proteomes" id="UP000460715">
    <property type="component" value="Unassembled WGS sequence"/>
</dbReference>
<sequence length="103" mass="11569">MAYFLVADLSTIWGWGQTPQAAEALAWWNAEALTLLHEGPRLRLSDHRVPRAVWADRVDLYECTEALYRLALAQGQATPFRLLTDGRLGTRQEAAAPQEGETF</sequence>
<dbReference type="AlphaFoldDB" id="A0A845BF67"/>